<comment type="caution">
    <text evidence="3">The sequence shown here is derived from an EMBL/GenBank/DDBJ whole genome shotgun (WGS) entry which is preliminary data.</text>
</comment>
<dbReference type="EMBL" id="MU826354">
    <property type="protein sequence ID" value="KAJ7380208.1"/>
    <property type="molecule type" value="Genomic_DNA"/>
</dbReference>
<feature type="chain" id="PRO_5040743307" evidence="2">
    <location>
        <begin position="20"/>
        <end position="517"/>
    </location>
</feature>
<evidence type="ECO:0000256" key="1">
    <source>
        <dbReference type="SAM" id="Coils"/>
    </source>
</evidence>
<gene>
    <name evidence="3" type="ORF">OS493_010921</name>
</gene>
<accession>A0A9W9ZEF1</accession>
<dbReference type="Proteomes" id="UP001163046">
    <property type="component" value="Unassembled WGS sequence"/>
</dbReference>
<organism evidence="3 4">
    <name type="scientific">Desmophyllum pertusum</name>
    <dbReference type="NCBI Taxonomy" id="174260"/>
    <lineage>
        <taxon>Eukaryota</taxon>
        <taxon>Metazoa</taxon>
        <taxon>Cnidaria</taxon>
        <taxon>Anthozoa</taxon>
        <taxon>Hexacorallia</taxon>
        <taxon>Scleractinia</taxon>
        <taxon>Caryophylliina</taxon>
        <taxon>Caryophylliidae</taxon>
        <taxon>Desmophyllum</taxon>
    </lineage>
</organism>
<feature type="signal peptide" evidence="2">
    <location>
        <begin position="1"/>
        <end position="19"/>
    </location>
</feature>
<evidence type="ECO:0000313" key="4">
    <source>
        <dbReference type="Proteomes" id="UP001163046"/>
    </source>
</evidence>
<keyword evidence="1" id="KW-0175">Coiled coil</keyword>
<protein>
    <submittedName>
        <fullName evidence="3">Uncharacterized protein</fullName>
    </submittedName>
</protein>
<dbReference type="InterPro" id="IPR027417">
    <property type="entry name" value="P-loop_NTPase"/>
</dbReference>
<feature type="coiled-coil region" evidence="1">
    <location>
        <begin position="332"/>
        <end position="407"/>
    </location>
</feature>
<evidence type="ECO:0000313" key="3">
    <source>
        <dbReference type="EMBL" id="KAJ7380208.1"/>
    </source>
</evidence>
<reference evidence="3" key="1">
    <citation type="submission" date="2023-01" db="EMBL/GenBank/DDBJ databases">
        <title>Genome assembly of the deep-sea coral Lophelia pertusa.</title>
        <authorList>
            <person name="Herrera S."/>
            <person name="Cordes E."/>
        </authorList>
    </citation>
    <scope>NUCLEOTIDE SEQUENCE</scope>
    <source>
        <strain evidence="3">USNM1676648</strain>
        <tissue evidence="3">Polyp</tissue>
    </source>
</reference>
<dbReference type="AlphaFoldDB" id="A0A9W9ZEF1"/>
<dbReference type="Gene3D" id="3.40.50.300">
    <property type="entry name" value="P-loop containing nucleotide triphosphate hydrolases"/>
    <property type="match status" value="1"/>
</dbReference>
<name>A0A9W9ZEF1_9CNID</name>
<keyword evidence="4" id="KW-1185">Reference proteome</keyword>
<proteinExistence type="predicted"/>
<evidence type="ECO:0000256" key="2">
    <source>
        <dbReference type="SAM" id="SignalP"/>
    </source>
</evidence>
<dbReference type="PROSITE" id="PS51257">
    <property type="entry name" value="PROKAR_LIPOPROTEIN"/>
    <property type="match status" value="1"/>
</dbReference>
<sequence length="517" mass="59768">MRLITDLVIFATLLIAACSDNSPAKLLLKYDERSQKFILGDDALREIEALTGPVKIIGAIGDARVGKSTNLNFIRYFLDGNTNQRVQKVFKTSDSVEPCTTACGYRCCVTQTSPEGRPTEAQRRFSVPNVAFERTNLEGRRCRDVIPELMVILRNALSPSPGKTLQGQIQDFILSGKYGETIARHFLRHRTKVRDIPFVGDSKRFSDLEQFLRDDYAKVSSSLAADFQRFPAKKTVSGANMDPKMIADLARKLRDAINQNSWSGFSNTYIALETDLCDRSFQEIIEPLLRKDLDQIKSSMARDMDRFAEKCALETEKTKASEKITKVIAQKVEIIKKQRRLEEERIRQAEQERWEREREQERLREAREGEQRLDEERRACERAEEQRRIQDENVRRAEEEERMLRRRKDDDELVNVVKNIFTGVACVALVEEIKKLTKDNQKGIEALSDEFKKLIKDNHKVINALSDEFKKLTKIMLKEDARETKYSIRELSETLIKVVNFFVSVMNLVLQIRALFR</sequence>
<keyword evidence="2" id="KW-0732">Signal</keyword>